<feature type="chain" id="PRO_5013254037" evidence="1">
    <location>
        <begin position="19"/>
        <end position="238"/>
    </location>
</feature>
<evidence type="ECO:0000313" key="3">
    <source>
        <dbReference type="EMBL" id="ART99511.1"/>
    </source>
</evidence>
<dbReference type="InterPro" id="IPR018711">
    <property type="entry name" value="NAGPA"/>
</dbReference>
<keyword evidence="1" id="KW-0732">Signal</keyword>
<dbReference type="Pfam" id="PF09992">
    <property type="entry name" value="NAGPA"/>
    <property type="match status" value="1"/>
</dbReference>
<dbReference type="GO" id="GO:0016798">
    <property type="term" value="F:hydrolase activity, acting on glycosyl bonds"/>
    <property type="evidence" value="ECO:0007669"/>
    <property type="project" value="UniProtKB-KW"/>
</dbReference>
<dbReference type="STRING" id="1122181.GCA_000382265_02643"/>
<dbReference type="RefSeq" id="WP_087205858.1">
    <property type="nucleotide sequence ID" value="NZ_CP021431.1"/>
</dbReference>
<dbReference type="EMBL" id="CP021431">
    <property type="protein sequence ID" value="ART99511.1"/>
    <property type="molecule type" value="Genomic_DNA"/>
</dbReference>
<dbReference type="OrthoDB" id="5515706at2"/>
<gene>
    <name evidence="3" type="ORF">LOKVESSMR4R_00169</name>
</gene>
<feature type="signal peptide" evidence="1">
    <location>
        <begin position="1"/>
        <end position="18"/>
    </location>
</feature>
<feature type="domain" description="Phosphodiester glycosidase" evidence="2">
    <location>
        <begin position="71"/>
        <end position="213"/>
    </location>
</feature>
<reference evidence="3 4" key="1">
    <citation type="submission" date="2017-05" db="EMBL/GenBank/DDBJ databases">
        <title>Genome Sequence of Loktanella vestfoldensis Strain SMR4r Isolated from a Culture of the Diatom Skeletonema marinoi.</title>
        <authorList>
            <person name="Topel M."/>
            <person name="Pinder M.I.M."/>
            <person name="Johansson O.N."/>
            <person name="Kourtchenko O."/>
            <person name="Godhe A."/>
            <person name="Clarke A.K."/>
        </authorList>
    </citation>
    <scope>NUCLEOTIDE SEQUENCE [LARGE SCALE GENOMIC DNA]</scope>
    <source>
        <strain evidence="3 4">SMR4r</strain>
    </source>
</reference>
<name>A0A1Y0E804_9RHOB</name>
<accession>A0A1Y0E804</accession>
<dbReference type="Proteomes" id="UP000195273">
    <property type="component" value="Chromosome"/>
</dbReference>
<sequence length="238" mass="25572">MRLALALLIGWFALPAAAVTCENITYLGKSYTACDVDPAVDDLRLFLKDEDRILGSFRAIEGLAGVTALPFAMNAGMYHADRAPVGHYVENGVQVMRVIPNAGPGNFGLLPNGVFCITDTTAQVIETLRYVAESPACRDATQSGPMLVIDGALHPRFLPDGTSRFLRNGVGTSVDGDRAVFVISNEAVSFHEFASFFRDHLQLPNALYFDGKVSRLHAPALGRSDFGAQMGPIVGVVE</sequence>
<keyword evidence="3" id="KW-0378">Hydrolase</keyword>
<proteinExistence type="predicted"/>
<keyword evidence="3" id="KW-0326">Glycosidase</keyword>
<dbReference type="AlphaFoldDB" id="A0A1Y0E804"/>
<protein>
    <submittedName>
        <fullName evidence="3">Phosphodiester glycosidase</fullName>
    </submittedName>
</protein>
<evidence type="ECO:0000256" key="1">
    <source>
        <dbReference type="SAM" id="SignalP"/>
    </source>
</evidence>
<organism evidence="3 4">
    <name type="scientific">Yoonia vestfoldensis</name>
    <dbReference type="NCBI Taxonomy" id="245188"/>
    <lineage>
        <taxon>Bacteria</taxon>
        <taxon>Pseudomonadati</taxon>
        <taxon>Pseudomonadota</taxon>
        <taxon>Alphaproteobacteria</taxon>
        <taxon>Rhodobacterales</taxon>
        <taxon>Paracoccaceae</taxon>
        <taxon>Yoonia</taxon>
    </lineage>
</organism>
<evidence type="ECO:0000259" key="2">
    <source>
        <dbReference type="Pfam" id="PF09992"/>
    </source>
</evidence>
<evidence type="ECO:0000313" key="4">
    <source>
        <dbReference type="Proteomes" id="UP000195273"/>
    </source>
</evidence>
<keyword evidence="4" id="KW-1185">Reference proteome</keyword>
<dbReference type="KEGG" id="lvs:LOKVESSMR4R_00169"/>